<reference evidence="10 11" key="1">
    <citation type="journal article" date="2020" name="Nat. Food">
        <title>A phased Vanilla planifolia genome enables genetic improvement of flavour and production.</title>
        <authorList>
            <person name="Hasing T."/>
            <person name="Tang H."/>
            <person name="Brym M."/>
            <person name="Khazi F."/>
            <person name="Huang T."/>
            <person name="Chambers A.H."/>
        </authorList>
    </citation>
    <scope>NUCLEOTIDE SEQUENCE [LARGE SCALE GENOMIC DNA]</scope>
    <source>
        <tissue evidence="10">Leaf</tissue>
    </source>
</reference>
<feature type="compositionally biased region" description="Basic and acidic residues" evidence="8">
    <location>
        <begin position="28"/>
        <end position="43"/>
    </location>
</feature>
<dbReference type="AlphaFoldDB" id="A0A835QQW1"/>
<dbReference type="GO" id="GO:0005669">
    <property type="term" value="C:transcription factor TFIID complex"/>
    <property type="evidence" value="ECO:0007669"/>
    <property type="project" value="InterPro"/>
</dbReference>
<keyword evidence="3" id="KW-0689">Ribosomal protein</keyword>
<feature type="domain" description="Bromodomain associated" evidence="9">
    <location>
        <begin position="159"/>
        <end position="235"/>
    </location>
</feature>
<protein>
    <recommendedName>
        <fullName evidence="9">Bromodomain associated domain-containing protein</fullName>
    </recommendedName>
</protein>
<keyword evidence="11" id="KW-1185">Reference proteome</keyword>
<gene>
    <name evidence="10" type="ORF">HPP92_014840</name>
</gene>
<dbReference type="Pfam" id="PF07524">
    <property type="entry name" value="Bromo_TP"/>
    <property type="match status" value="1"/>
</dbReference>
<dbReference type="PANTHER" id="PTHR46338">
    <property type="entry name" value="TRANSCRIPTION INITIATION FACTOR TFIID SUBUNIT 8"/>
    <property type="match status" value="1"/>
</dbReference>
<feature type="compositionally biased region" description="Basic residues" evidence="8">
    <location>
        <begin position="57"/>
        <end position="66"/>
    </location>
</feature>
<evidence type="ECO:0000259" key="9">
    <source>
        <dbReference type="SMART" id="SM00576"/>
    </source>
</evidence>
<keyword evidence="6" id="KW-0539">Nucleus</keyword>
<dbReference type="Gene3D" id="1.10.20.10">
    <property type="entry name" value="Histone, subunit A"/>
    <property type="match status" value="1"/>
</dbReference>
<dbReference type="EMBL" id="JADCNL010000007">
    <property type="protein sequence ID" value="KAG0472983.1"/>
    <property type="molecule type" value="Genomic_DNA"/>
</dbReference>
<dbReference type="GO" id="GO:1990904">
    <property type="term" value="C:ribonucleoprotein complex"/>
    <property type="evidence" value="ECO:0007669"/>
    <property type="project" value="UniProtKB-KW"/>
</dbReference>
<evidence type="ECO:0000256" key="8">
    <source>
        <dbReference type="SAM" id="MobiDB-lite"/>
    </source>
</evidence>
<evidence type="ECO:0000313" key="11">
    <source>
        <dbReference type="Proteomes" id="UP000636800"/>
    </source>
</evidence>
<evidence type="ECO:0000313" key="10">
    <source>
        <dbReference type="EMBL" id="KAG0472983.1"/>
    </source>
</evidence>
<evidence type="ECO:0000256" key="6">
    <source>
        <dbReference type="ARBA" id="ARBA00023242"/>
    </source>
</evidence>
<name>A0A835QQW1_VANPL</name>
<comment type="similarity">
    <text evidence="2">Belongs to the eukaryotic ribosomal protein eS25 family.</text>
</comment>
<dbReference type="GO" id="GO:0046982">
    <property type="term" value="F:protein heterodimerization activity"/>
    <property type="evidence" value="ECO:0007669"/>
    <property type="project" value="InterPro"/>
</dbReference>
<dbReference type="Proteomes" id="UP000636800">
    <property type="component" value="Chromosome 7"/>
</dbReference>
<dbReference type="Pfam" id="PF03297">
    <property type="entry name" value="Ribosomal_S25"/>
    <property type="match status" value="1"/>
</dbReference>
<keyword evidence="5" id="KW-0804">Transcription</keyword>
<dbReference type="InterPro" id="IPR009072">
    <property type="entry name" value="Histone-fold"/>
</dbReference>
<dbReference type="FunFam" id="3.30.63.20:FF:000001">
    <property type="entry name" value="40S ribosomal protein S25"/>
    <property type="match status" value="1"/>
</dbReference>
<keyword evidence="7" id="KW-0687">Ribonucleoprotein</keyword>
<dbReference type="PANTHER" id="PTHR46338:SF21">
    <property type="entry name" value="OS02G0699900 PROTEIN"/>
    <property type="match status" value="1"/>
</dbReference>
<organism evidence="10 11">
    <name type="scientific">Vanilla planifolia</name>
    <name type="common">Vanilla</name>
    <dbReference type="NCBI Taxonomy" id="51239"/>
    <lineage>
        <taxon>Eukaryota</taxon>
        <taxon>Viridiplantae</taxon>
        <taxon>Streptophyta</taxon>
        <taxon>Embryophyta</taxon>
        <taxon>Tracheophyta</taxon>
        <taxon>Spermatophyta</taxon>
        <taxon>Magnoliopsida</taxon>
        <taxon>Liliopsida</taxon>
        <taxon>Asparagales</taxon>
        <taxon>Orchidaceae</taxon>
        <taxon>Vanilloideae</taxon>
        <taxon>Vanilleae</taxon>
        <taxon>Vanilla</taxon>
    </lineage>
</organism>
<proteinExistence type="inferred from homology"/>
<dbReference type="InterPro" id="IPR037818">
    <property type="entry name" value="TAF8"/>
</dbReference>
<dbReference type="GO" id="GO:0005840">
    <property type="term" value="C:ribosome"/>
    <property type="evidence" value="ECO:0007669"/>
    <property type="project" value="UniProtKB-KW"/>
</dbReference>
<evidence type="ECO:0000256" key="2">
    <source>
        <dbReference type="ARBA" id="ARBA00009106"/>
    </source>
</evidence>
<evidence type="ECO:0000256" key="5">
    <source>
        <dbReference type="ARBA" id="ARBA00023163"/>
    </source>
</evidence>
<feature type="region of interest" description="Disordered" evidence="8">
    <location>
        <begin position="28"/>
        <end position="68"/>
    </location>
</feature>
<sequence length="444" mass="49028">MLLVVYIDRLVSWPPTFLLPFVVCSDRKPSRGSDEMAPKKEKAPPPASKPAKSGGGKQKKKKWSKGKQKEKVNNAVLFDQASYDKMLTEVPKYKMITTSVLSDRLKINGSLARRAIKDLMARVPSGWSLPTLLSKSHKSHQHPSLTKEFPWLWLSRLFETLPVGICRIAVSQICLTAGYHGASPSALRALTDIAGRYIQTLASSAASHAVCHGRTQSNLIDLILALESLACARGFPGAADVSRPIFHSWVLRELQAFVEAVDEIPFPRPIRHGCAVGERRRTASFAEVGRDPPLPHVPRWLPCFPEGWERGEERKGGNEEEIAVKSVEPAVEQTMSLPTATMLMGWPSSYNISEEGVALLLRELDVDLVVDDPTSTKVLDRLCNQEPSGAVDGSFVVVVLDNLMVELSMSPLASSSALRRLFRSRPHRFRSTSSFSSSTVRRSP</sequence>
<evidence type="ECO:0000256" key="1">
    <source>
        <dbReference type="ARBA" id="ARBA00004123"/>
    </source>
</evidence>
<comment type="caution">
    <text evidence="10">The sequence shown here is derived from an EMBL/GenBank/DDBJ whole genome shotgun (WGS) entry which is preliminary data.</text>
</comment>
<dbReference type="InterPro" id="IPR004977">
    <property type="entry name" value="Ribosomal_eS25"/>
</dbReference>
<dbReference type="Gene3D" id="3.30.63.20">
    <property type="match status" value="1"/>
</dbReference>
<evidence type="ECO:0000256" key="7">
    <source>
        <dbReference type="ARBA" id="ARBA00023274"/>
    </source>
</evidence>
<dbReference type="InterPro" id="IPR006565">
    <property type="entry name" value="BTP"/>
</dbReference>
<dbReference type="OrthoDB" id="2143914at2759"/>
<keyword evidence="4" id="KW-0805">Transcription regulation</keyword>
<dbReference type="SMART" id="SM00576">
    <property type="entry name" value="BTP"/>
    <property type="match status" value="1"/>
</dbReference>
<accession>A0A835QQW1</accession>
<comment type="subcellular location">
    <subcellularLocation>
        <location evidence="1">Nucleus</location>
    </subcellularLocation>
</comment>
<evidence type="ECO:0000256" key="3">
    <source>
        <dbReference type="ARBA" id="ARBA00022980"/>
    </source>
</evidence>
<evidence type="ECO:0000256" key="4">
    <source>
        <dbReference type="ARBA" id="ARBA00023015"/>
    </source>
</evidence>